<protein>
    <recommendedName>
        <fullName evidence="1">Putative restriction endonuclease domain-containing protein</fullName>
    </recommendedName>
</protein>
<dbReference type="AlphaFoldDB" id="A0A072NRI5"/>
<dbReference type="Gene3D" id="3.90.1570.10">
    <property type="entry name" value="tt1808, chain A"/>
    <property type="match status" value="1"/>
</dbReference>
<evidence type="ECO:0000313" key="2">
    <source>
        <dbReference type="EMBL" id="KEF40304.1"/>
    </source>
</evidence>
<dbReference type="Proteomes" id="UP000027936">
    <property type="component" value="Unassembled WGS sequence"/>
</dbReference>
<dbReference type="InterPro" id="IPR008538">
    <property type="entry name" value="Uma2"/>
</dbReference>
<reference evidence="2 3" key="1">
    <citation type="submission" date="2014-04" db="EMBL/GenBank/DDBJ databases">
        <title>Draft genome sequence of Bacillus azotoformans MEV2011, a (co-) denitrifying strain unable to grow in the presence of oxygen.</title>
        <authorList>
            <person name="Nielsen M."/>
            <person name="Schreiber L."/>
            <person name="Finster K."/>
            <person name="Schramm A."/>
        </authorList>
    </citation>
    <scope>NUCLEOTIDE SEQUENCE [LARGE SCALE GENOMIC DNA]</scope>
    <source>
        <strain evidence="2 3">MEV2011</strain>
    </source>
</reference>
<organism evidence="2 3">
    <name type="scientific">Schinkia azotoformans MEV2011</name>
    <dbReference type="NCBI Taxonomy" id="1348973"/>
    <lineage>
        <taxon>Bacteria</taxon>
        <taxon>Bacillati</taxon>
        <taxon>Bacillota</taxon>
        <taxon>Bacilli</taxon>
        <taxon>Bacillales</taxon>
        <taxon>Bacillaceae</taxon>
        <taxon>Calidifontibacillus/Schinkia group</taxon>
        <taxon>Schinkia</taxon>
    </lineage>
</organism>
<dbReference type="PANTHER" id="PTHR34107:SF4">
    <property type="entry name" value="SLL1222 PROTEIN"/>
    <property type="match status" value="1"/>
</dbReference>
<proteinExistence type="predicted"/>
<dbReference type="RefSeq" id="WP_035192691.1">
    <property type="nucleotide sequence ID" value="NZ_JJRY01000001.1"/>
</dbReference>
<dbReference type="CDD" id="cd06260">
    <property type="entry name" value="DUF820-like"/>
    <property type="match status" value="1"/>
</dbReference>
<dbReference type="InterPro" id="IPR011335">
    <property type="entry name" value="Restrct_endonuc-II-like"/>
</dbReference>
<dbReference type="SUPFAM" id="SSF52980">
    <property type="entry name" value="Restriction endonuclease-like"/>
    <property type="match status" value="1"/>
</dbReference>
<evidence type="ECO:0000259" key="1">
    <source>
        <dbReference type="Pfam" id="PF05685"/>
    </source>
</evidence>
<comment type="caution">
    <text evidence="2">The sequence shown here is derived from an EMBL/GenBank/DDBJ whole genome shotgun (WGS) entry which is preliminary data.</text>
</comment>
<dbReference type="InterPro" id="IPR012296">
    <property type="entry name" value="Nuclease_put_TT1808"/>
</dbReference>
<accession>A0A072NRI5</accession>
<feature type="domain" description="Putative restriction endonuclease" evidence="1">
    <location>
        <begin position="13"/>
        <end position="165"/>
    </location>
</feature>
<evidence type="ECO:0000313" key="3">
    <source>
        <dbReference type="Proteomes" id="UP000027936"/>
    </source>
</evidence>
<dbReference type="Pfam" id="PF05685">
    <property type="entry name" value="Uma2"/>
    <property type="match status" value="1"/>
</dbReference>
<gene>
    <name evidence="2" type="ORF">M670_00330</name>
</gene>
<sequence length="188" mass="21978">MSGKKTKVTEDLYPYDYQEERYELIEGVRYDVQAAPMIRHQQLVKYFLTSIEDTCATEGLVLTAPIDVQFDEENEFQPDVVYITNENLHIVTEKKIIGAPDIIIEILSPSTSYNDKVRKKRVYERFGVKEYWIVDPVHLYVDQLVLTDKKYLLANTYGYMDVVRSELLSCIKIDLESIFSKLLVFDKD</sequence>
<name>A0A072NRI5_SCHAZ</name>
<dbReference type="EMBL" id="JJRY01000001">
    <property type="protein sequence ID" value="KEF40304.1"/>
    <property type="molecule type" value="Genomic_DNA"/>
</dbReference>
<dbReference type="PATRIC" id="fig|1348973.3.peg.316"/>
<dbReference type="PANTHER" id="PTHR34107">
    <property type="entry name" value="SLL0198 PROTEIN-RELATED"/>
    <property type="match status" value="1"/>
</dbReference>
<dbReference type="OrthoDB" id="9808428at2"/>